<keyword evidence="5 10" id="KW-0732">Signal</keyword>
<evidence type="ECO:0000256" key="8">
    <source>
        <dbReference type="ARBA" id="ARBA00023288"/>
    </source>
</evidence>
<dbReference type="NCBIfam" id="TIGR01845">
    <property type="entry name" value="outer_NodT"/>
    <property type="match status" value="1"/>
</dbReference>
<dbReference type="PANTHER" id="PTHR30203">
    <property type="entry name" value="OUTER MEMBRANE CATION EFFLUX PROTEIN"/>
    <property type="match status" value="1"/>
</dbReference>
<sequence length="486" mass="53092">MHTTYPSIFKRSYLMLAISLSLAACVSVPPESSTLRQSDGSAVQLPDDLRQAAECAWPRDDWWQRYDDEQLNRLIEQTLHDNPSLEAATIRVYAAQAALVITRAGDKVSVGVDASTNRQRYSANGLFPAPIGGSTFSDFNVQLDLRKDIDVWGKNRELITAAAGEKAARQAEQAQVRQALALSVAQSYFEFQADGAVMADLQEQIGVQQALVEDKQKRQARGLVSSDEALIEQSKLAELKRRLAEVQAHALGEREALRALVGGNAPSINLLAIRPLPRPREGVPAQLGFELLARRPDLQATHLRVEAAMSRVEAAKAAFYPEINLGASLGLDALSLSDLFQASSRTFLIGPTLSLPIFKRDSLKGQLASVRSGRDELIANYNQQVLDATREVTQTAASIKGLDKQLEQQQAMSTNTAALQRNTKAKLDRGLSDRASLLRADLAVHQDKQVELTLIRQRLQADLRLTRALGGGYHAVSTGTAQAKNT</sequence>
<evidence type="ECO:0000256" key="5">
    <source>
        <dbReference type="ARBA" id="ARBA00022729"/>
    </source>
</evidence>
<dbReference type="RefSeq" id="WP_130415753.1">
    <property type="nucleotide sequence ID" value="NZ_SHKX01000017.1"/>
</dbReference>
<dbReference type="EMBL" id="SHKX01000017">
    <property type="protein sequence ID" value="RZU36781.1"/>
    <property type="molecule type" value="Genomic_DNA"/>
</dbReference>
<organism evidence="11 12">
    <name type="scientific">Fluviicoccus keumensis</name>
    <dbReference type="NCBI Taxonomy" id="1435465"/>
    <lineage>
        <taxon>Bacteria</taxon>
        <taxon>Pseudomonadati</taxon>
        <taxon>Pseudomonadota</taxon>
        <taxon>Gammaproteobacteria</taxon>
        <taxon>Moraxellales</taxon>
        <taxon>Moraxellaceae</taxon>
        <taxon>Fluviicoccus</taxon>
    </lineage>
</organism>
<evidence type="ECO:0000256" key="7">
    <source>
        <dbReference type="ARBA" id="ARBA00023139"/>
    </source>
</evidence>
<dbReference type="Pfam" id="PF02321">
    <property type="entry name" value="OEP"/>
    <property type="match status" value="2"/>
</dbReference>
<evidence type="ECO:0000256" key="4">
    <source>
        <dbReference type="ARBA" id="ARBA00022692"/>
    </source>
</evidence>
<evidence type="ECO:0000256" key="10">
    <source>
        <dbReference type="RuleBase" id="RU362097"/>
    </source>
</evidence>
<keyword evidence="6 10" id="KW-0472">Membrane</keyword>
<accession>A0A4Q7YJI7</accession>
<dbReference type="OrthoDB" id="9770517at2"/>
<name>A0A4Q7YJI7_9GAMM</name>
<dbReference type="GO" id="GO:0009279">
    <property type="term" value="C:cell outer membrane"/>
    <property type="evidence" value="ECO:0007669"/>
    <property type="project" value="UniProtKB-SubCell"/>
</dbReference>
<evidence type="ECO:0000256" key="9">
    <source>
        <dbReference type="ARBA" id="ARBA00037313"/>
    </source>
</evidence>
<evidence type="ECO:0000256" key="6">
    <source>
        <dbReference type="ARBA" id="ARBA00023136"/>
    </source>
</evidence>
<keyword evidence="3 10" id="KW-1134">Transmembrane beta strand</keyword>
<comment type="similarity">
    <text evidence="2 10">Belongs to the outer membrane factor (OMF) (TC 1.B.17) family.</text>
</comment>
<comment type="function">
    <text evidence="9">Could be involved in resistance to puromycin, acriflavine and tetraphenylarsonium chloride.</text>
</comment>
<feature type="chain" id="PRO_5021037038" evidence="10">
    <location>
        <begin position="24"/>
        <end position="486"/>
    </location>
</feature>
<dbReference type="AlphaFoldDB" id="A0A4Q7YJI7"/>
<keyword evidence="8 10" id="KW-0449">Lipoprotein</keyword>
<dbReference type="Proteomes" id="UP000292423">
    <property type="component" value="Unassembled WGS sequence"/>
</dbReference>
<dbReference type="SUPFAM" id="SSF56954">
    <property type="entry name" value="Outer membrane efflux proteins (OEP)"/>
    <property type="match status" value="1"/>
</dbReference>
<dbReference type="InterPro" id="IPR010131">
    <property type="entry name" value="MdtP/NodT-like"/>
</dbReference>
<proteinExistence type="inferred from homology"/>
<evidence type="ECO:0000256" key="3">
    <source>
        <dbReference type="ARBA" id="ARBA00022452"/>
    </source>
</evidence>
<protein>
    <submittedName>
        <fullName evidence="11">Multidrug efflux system outer membrane protein</fullName>
    </submittedName>
</protein>
<evidence type="ECO:0000256" key="1">
    <source>
        <dbReference type="ARBA" id="ARBA00004370"/>
    </source>
</evidence>
<feature type="signal peptide" evidence="10">
    <location>
        <begin position="1"/>
        <end position="23"/>
    </location>
</feature>
<dbReference type="PANTHER" id="PTHR30203:SF20">
    <property type="entry name" value="MULTIDRUG RESISTANCE OUTER MEMBRANE PROTEIN MDTP-RELATED"/>
    <property type="match status" value="1"/>
</dbReference>
<evidence type="ECO:0000313" key="12">
    <source>
        <dbReference type="Proteomes" id="UP000292423"/>
    </source>
</evidence>
<dbReference type="Gene3D" id="2.20.200.10">
    <property type="entry name" value="Outer membrane efflux proteins (OEP)"/>
    <property type="match status" value="1"/>
</dbReference>
<evidence type="ECO:0000313" key="11">
    <source>
        <dbReference type="EMBL" id="RZU36781.1"/>
    </source>
</evidence>
<comment type="subcellular location">
    <subcellularLocation>
        <location evidence="10">Cell outer membrane</location>
        <topology evidence="10">Lipid-anchor</topology>
    </subcellularLocation>
    <subcellularLocation>
        <location evidence="1">Membrane</location>
    </subcellularLocation>
</comment>
<keyword evidence="4 10" id="KW-0812">Transmembrane</keyword>
<gene>
    <name evidence="11" type="ORF">EV700_3251</name>
</gene>
<comment type="caution">
    <text evidence="11">The sequence shown here is derived from an EMBL/GenBank/DDBJ whole genome shotgun (WGS) entry which is preliminary data.</text>
</comment>
<reference evidence="11 12" key="1">
    <citation type="submission" date="2019-02" db="EMBL/GenBank/DDBJ databases">
        <title>Genomic Encyclopedia of Type Strains, Phase IV (KMG-IV): sequencing the most valuable type-strain genomes for metagenomic binning, comparative biology and taxonomic classification.</title>
        <authorList>
            <person name="Goeker M."/>
        </authorList>
    </citation>
    <scope>NUCLEOTIDE SEQUENCE [LARGE SCALE GENOMIC DNA]</scope>
    <source>
        <strain evidence="11 12">DSM 105135</strain>
    </source>
</reference>
<dbReference type="GO" id="GO:0015562">
    <property type="term" value="F:efflux transmembrane transporter activity"/>
    <property type="evidence" value="ECO:0007669"/>
    <property type="project" value="InterPro"/>
</dbReference>
<dbReference type="InterPro" id="IPR003423">
    <property type="entry name" value="OMP_efflux"/>
</dbReference>
<keyword evidence="12" id="KW-1185">Reference proteome</keyword>
<dbReference type="Gene3D" id="1.20.1600.10">
    <property type="entry name" value="Outer membrane efflux proteins (OEP)"/>
    <property type="match status" value="1"/>
</dbReference>
<keyword evidence="7 10" id="KW-0564">Palmitate</keyword>
<evidence type="ECO:0000256" key="2">
    <source>
        <dbReference type="ARBA" id="ARBA00007613"/>
    </source>
</evidence>